<comment type="caution">
    <text evidence="1">The sequence shown here is derived from an EMBL/GenBank/DDBJ whole genome shotgun (WGS) entry which is preliminary data.</text>
</comment>
<sequence length="300" mass="33559">MGYGQVKDSLPQKALQMAADKFPFTRLFNVEQRYVAPFNYSSKLGDGTKLPEGKVSQMHQTRVNANINFIKNRKWIFSAGLFYNYMYSETEGGGLGDTKSDLHYYATGLSLTRFSTLFGKTAIYSASVIPTGGNDGFERVTGMVSATLLLKADATTKMTLGLLGIIDPSSIVPIVPTFTYEKKLKSGWVLDIILPQRIFMKKDVFKEGRLSLGTELSTTNFYISGYNGSSKTYMFNQMELMTGVTYEHCFSKHFIGTLKTGMLYIPASRIAEINNTFDDYEFSAQPDPSFYLNVGLSYKL</sequence>
<evidence type="ECO:0008006" key="3">
    <source>
        <dbReference type="Google" id="ProtNLM"/>
    </source>
</evidence>
<evidence type="ECO:0000313" key="2">
    <source>
        <dbReference type="Proteomes" id="UP000037755"/>
    </source>
</evidence>
<dbReference type="EMBL" id="LIYD01000005">
    <property type="protein sequence ID" value="KOS06682.1"/>
    <property type="molecule type" value="Genomic_DNA"/>
</dbReference>
<dbReference type="PATRIC" id="fig|1202724.3.peg.2494"/>
<organism evidence="1 2">
    <name type="scientific">Flavobacterium akiainvivens</name>
    <dbReference type="NCBI Taxonomy" id="1202724"/>
    <lineage>
        <taxon>Bacteria</taxon>
        <taxon>Pseudomonadati</taxon>
        <taxon>Bacteroidota</taxon>
        <taxon>Flavobacteriia</taxon>
        <taxon>Flavobacteriales</taxon>
        <taxon>Flavobacteriaceae</taxon>
        <taxon>Flavobacterium</taxon>
    </lineage>
</organism>
<dbReference type="Proteomes" id="UP000037755">
    <property type="component" value="Unassembled WGS sequence"/>
</dbReference>
<reference evidence="1 2" key="1">
    <citation type="submission" date="2015-08" db="EMBL/GenBank/DDBJ databases">
        <title>Whole genome sequence of Flavobacterium akiainvivens IK-1T, from decaying Wikstroemia oahuensis, an endemic Hawaiian shrub.</title>
        <authorList>
            <person name="Wan X."/>
            <person name="Hou S."/>
            <person name="Saito J."/>
            <person name="Donachie S."/>
        </authorList>
    </citation>
    <scope>NUCLEOTIDE SEQUENCE [LARGE SCALE GENOMIC DNA]</scope>
    <source>
        <strain evidence="1 2">IK-1</strain>
    </source>
</reference>
<gene>
    <name evidence="1" type="ORF">AM493_12035</name>
</gene>
<protein>
    <recommendedName>
        <fullName evidence="3">Outer membrane protein beta-barrel domain-containing protein</fullName>
    </recommendedName>
</protein>
<dbReference type="AlphaFoldDB" id="A0A0M9VIR9"/>
<keyword evidence="2" id="KW-1185">Reference proteome</keyword>
<proteinExistence type="predicted"/>
<dbReference type="STRING" id="1202724.AM493_12035"/>
<evidence type="ECO:0000313" key="1">
    <source>
        <dbReference type="EMBL" id="KOS06682.1"/>
    </source>
</evidence>
<name>A0A0M9VIR9_9FLAO</name>
<accession>A0A0M9VIR9</accession>